<dbReference type="Gene3D" id="3.10.129.10">
    <property type="entry name" value="Hotdog Thioesterase"/>
    <property type="match status" value="1"/>
</dbReference>
<dbReference type="AlphaFoldDB" id="A0A840BU69"/>
<name>A0A840BU69_9HYPH</name>
<comment type="caution">
    <text evidence="3">The sequence shown here is derived from an EMBL/GenBank/DDBJ whole genome shotgun (WGS) entry which is preliminary data.</text>
</comment>
<keyword evidence="4" id="KW-1185">Reference proteome</keyword>
<comment type="similarity">
    <text evidence="1">Belongs to the 4-hydroxybenzoyl-CoA thioesterase family.</text>
</comment>
<dbReference type="Pfam" id="PF13279">
    <property type="entry name" value="4HBT_2"/>
    <property type="match status" value="1"/>
</dbReference>
<protein>
    <submittedName>
        <fullName evidence="3">Acyl-CoA thioester hydrolase</fullName>
        <ecNumber evidence="3">3.1.2.-</ecNumber>
    </submittedName>
</protein>
<dbReference type="SUPFAM" id="SSF54637">
    <property type="entry name" value="Thioesterase/thiol ester dehydrase-isomerase"/>
    <property type="match status" value="1"/>
</dbReference>
<dbReference type="PANTHER" id="PTHR31793">
    <property type="entry name" value="4-HYDROXYBENZOYL-COA THIOESTERASE FAMILY MEMBER"/>
    <property type="match status" value="1"/>
</dbReference>
<dbReference type="GO" id="GO:0047617">
    <property type="term" value="F:fatty acyl-CoA hydrolase activity"/>
    <property type="evidence" value="ECO:0007669"/>
    <property type="project" value="TreeGrafter"/>
</dbReference>
<dbReference type="CDD" id="cd00586">
    <property type="entry name" value="4HBT"/>
    <property type="match status" value="1"/>
</dbReference>
<proteinExistence type="inferred from homology"/>
<keyword evidence="2 3" id="KW-0378">Hydrolase</keyword>
<gene>
    <name evidence="3" type="ORF">GGR16_001964</name>
</gene>
<dbReference type="RefSeq" id="WP_183316476.1">
    <property type="nucleotide sequence ID" value="NZ_JACIEN010000002.1"/>
</dbReference>
<reference evidence="3 4" key="1">
    <citation type="submission" date="2020-08" db="EMBL/GenBank/DDBJ databases">
        <title>Genomic Encyclopedia of Type Strains, Phase IV (KMG-IV): sequencing the most valuable type-strain genomes for metagenomic binning, comparative biology and taxonomic classification.</title>
        <authorList>
            <person name="Goeker M."/>
        </authorList>
    </citation>
    <scope>NUCLEOTIDE SEQUENCE [LARGE SCALE GENOMIC DNA]</scope>
    <source>
        <strain evidence="3 4">DSM 103737</strain>
    </source>
</reference>
<dbReference type="InterPro" id="IPR050563">
    <property type="entry name" value="4-hydroxybenzoyl-CoA_TE"/>
</dbReference>
<dbReference type="InterPro" id="IPR029069">
    <property type="entry name" value="HotDog_dom_sf"/>
</dbReference>
<dbReference type="EC" id="3.1.2.-" evidence="3"/>
<dbReference type="Proteomes" id="UP000577362">
    <property type="component" value="Unassembled WGS sequence"/>
</dbReference>
<organism evidence="3 4">
    <name type="scientific">Chelatococcus caeni</name>
    <dbReference type="NCBI Taxonomy" id="1348468"/>
    <lineage>
        <taxon>Bacteria</taxon>
        <taxon>Pseudomonadati</taxon>
        <taxon>Pseudomonadota</taxon>
        <taxon>Alphaproteobacteria</taxon>
        <taxon>Hyphomicrobiales</taxon>
        <taxon>Chelatococcaceae</taxon>
        <taxon>Chelatococcus</taxon>
    </lineage>
</organism>
<accession>A0A840BU69</accession>
<evidence type="ECO:0000256" key="1">
    <source>
        <dbReference type="ARBA" id="ARBA00005953"/>
    </source>
</evidence>
<dbReference type="PANTHER" id="PTHR31793:SF27">
    <property type="entry name" value="NOVEL THIOESTERASE SUPERFAMILY DOMAIN AND SAPOSIN A-TYPE DOMAIN CONTAINING PROTEIN (0610012H03RIK)"/>
    <property type="match status" value="1"/>
</dbReference>
<evidence type="ECO:0000256" key="2">
    <source>
        <dbReference type="ARBA" id="ARBA00022801"/>
    </source>
</evidence>
<evidence type="ECO:0000313" key="4">
    <source>
        <dbReference type="Proteomes" id="UP000577362"/>
    </source>
</evidence>
<dbReference type="EMBL" id="JACIEN010000002">
    <property type="protein sequence ID" value="MBB4016935.1"/>
    <property type="molecule type" value="Genomic_DNA"/>
</dbReference>
<sequence length="162" mass="18066">MNHRPTTPAPATDRRTRPARAAYRHFHPIETRWHDNDAYGHVNNVVYYGYVDTAVNRFLIENGLIDIATSPHIFLVAETGLTYFASTAYPDTLEVGLAVSRLGRSSVTYDVAVFRAGADEAVARGHFVHVYVERDSQRPVEISDKIRTALQPLVAETENIAG</sequence>
<evidence type="ECO:0000313" key="3">
    <source>
        <dbReference type="EMBL" id="MBB4016935.1"/>
    </source>
</evidence>